<evidence type="ECO:0000313" key="2">
    <source>
        <dbReference type="EMBL" id="OMD34951.1"/>
    </source>
</evidence>
<feature type="domain" description="ORF6C" evidence="1">
    <location>
        <begin position="22"/>
        <end position="114"/>
    </location>
</feature>
<comment type="caution">
    <text evidence="2">The sequence shown here is derived from an EMBL/GenBank/DDBJ whole genome shotgun (WGS) entry which is preliminary data.</text>
</comment>
<dbReference type="Pfam" id="PF10552">
    <property type="entry name" value="ORF6C"/>
    <property type="match status" value="1"/>
</dbReference>
<gene>
    <name evidence="2" type="ORF">BSO21_10060</name>
</gene>
<dbReference type="InterPro" id="IPR018878">
    <property type="entry name" value="ORF6C_dom"/>
</dbReference>
<reference evidence="2 3" key="1">
    <citation type="submission" date="2016-11" db="EMBL/GenBank/DDBJ databases">
        <title>Paenibacillus species isolates.</title>
        <authorList>
            <person name="Beno S.M."/>
        </authorList>
    </citation>
    <scope>NUCLEOTIDE SEQUENCE [LARGE SCALE GENOMIC DNA]</scope>
    <source>
        <strain evidence="2 3">FSL H7-0433</strain>
    </source>
</reference>
<accession>A0ABX3GTV8</accession>
<evidence type="ECO:0000259" key="1">
    <source>
        <dbReference type="Pfam" id="PF10552"/>
    </source>
</evidence>
<dbReference type="EMBL" id="MPVP01000045">
    <property type="protein sequence ID" value="OMD34951.1"/>
    <property type="molecule type" value="Genomic_DNA"/>
</dbReference>
<protein>
    <recommendedName>
        <fullName evidence="1">ORF6C domain-containing protein</fullName>
    </recommendedName>
</protein>
<proteinExistence type="predicted"/>
<name>A0ABX3GTV8_9BACL</name>
<sequence length="123" mass="14294">MLNKEPDRFMALLQASENLLGKLQIHDNEIQDTKKRLSMIESRMPINSRNALNIRRRVVVHVSKILGSSKHPEYRKTISRLWHDYWQVFGVTSYHDTPAALYDEAIAYIDSWKPISIVSDKSA</sequence>
<dbReference type="Proteomes" id="UP000187158">
    <property type="component" value="Unassembled WGS sequence"/>
</dbReference>
<dbReference type="RefSeq" id="WP_076218564.1">
    <property type="nucleotide sequence ID" value="NZ_MPVM01000002.1"/>
</dbReference>
<organism evidence="2 3">
    <name type="scientific">Paenibacillus odorifer</name>
    <dbReference type="NCBI Taxonomy" id="189426"/>
    <lineage>
        <taxon>Bacteria</taxon>
        <taxon>Bacillati</taxon>
        <taxon>Bacillota</taxon>
        <taxon>Bacilli</taxon>
        <taxon>Bacillales</taxon>
        <taxon>Paenibacillaceae</taxon>
        <taxon>Paenibacillus</taxon>
    </lineage>
</organism>
<evidence type="ECO:0000313" key="3">
    <source>
        <dbReference type="Proteomes" id="UP000187158"/>
    </source>
</evidence>
<keyword evidence="3" id="KW-1185">Reference proteome</keyword>